<dbReference type="Gene3D" id="1.10.8.60">
    <property type="match status" value="1"/>
</dbReference>
<dbReference type="GO" id="GO:0005524">
    <property type="term" value="F:ATP binding"/>
    <property type="evidence" value="ECO:0007669"/>
    <property type="project" value="UniProtKB-KW"/>
</dbReference>
<evidence type="ECO:0000256" key="1">
    <source>
        <dbReference type="ARBA" id="ARBA00022741"/>
    </source>
</evidence>
<dbReference type="GO" id="GO:0043565">
    <property type="term" value="F:sequence-specific DNA binding"/>
    <property type="evidence" value="ECO:0007669"/>
    <property type="project" value="InterPro"/>
</dbReference>
<dbReference type="SMART" id="SM00065">
    <property type="entry name" value="GAF"/>
    <property type="match status" value="1"/>
</dbReference>
<dbReference type="Pfam" id="PF02954">
    <property type="entry name" value="HTH_8"/>
    <property type="match status" value="1"/>
</dbReference>
<organism evidence="7 8">
    <name type="scientific">Halobacteriovorax marinus</name>
    <dbReference type="NCBI Taxonomy" id="97084"/>
    <lineage>
        <taxon>Bacteria</taxon>
        <taxon>Pseudomonadati</taxon>
        <taxon>Bdellovibrionota</taxon>
        <taxon>Bacteriovoracia</taxon>
        <taxon>Bacteriovoracales</taxon>
        <taxon>Halobacteriovoraceae</taxon>
        <taxon>Halobacteriovorax</taxon>
    </lineage>
</organism>
<dbReference type="EMBL" id="MAAO01000002">
    <property type="protein sequence ID" value="OUR99993.1"/>
    <property type="molecule type" value="Genomic_DNA"/>
</dbReference>
<dbReference type="InterPro" id="IPR003018">
    <property type="entry name" value="GAF"/>
</dbReference>
<evidence type="ECO:0000259" key="6">
    <source>
        <dbReference type="PROSITE" id="PS50045"/>
    </source>
</evidence>
<dbReference type="SUPFAM" id="SSF46689">
    <property type="entry name" value="Homeodomain-like"/>
    <property type="match status" value="1"/>
</dbReference>
<evidence type="ECO:0000256" key="5">
    <source>
        <dbReference type="ARBA" id="ARBA00023163"/>
    </source>
</evidence>
<dbReference type="GO" id="GO:0035438">
    <property type="term" value="F:cyclic-di-GMP binding"/>
    <property type="evidence" value="ECO:0007669"/>
    <property type="project" value="InterPro"/>
</dbReference>
<dbReference type="InterPro" id="IPR058031">
    <property type="entry name" value="AAA_lid_NorR"/>
</dbReference>
<dbReference type="AlphaFoldDB" id="A0A1Y5FCY2"/>
<dbReference type="InterPro" id="IPR002197">
    <property type="entry name" value="HTH_Fis"/>
</dbReference>
<accession>A0A1Y5FCY2</accession>
<proteinExistence type="predicted"/>
<dbReference type="InterPro" id="IPR002078">
    <property type="entry name" value="Sigma_54_int"/>
</dbReference>
<evidence type="ECO:0000313" key="8">
    <source>
        <dbReference type="Proteomes" id="UP000196531"/>
    </source>
</evidence>
<keyword evidence="5" id="KW-0804">Transcription</keyword>
<comment type="caution">
    <text evidence="7">The sequence shown here is derived from an EMBL/GenBank/DDBJ whole genome shotgun (WGS) entry which is preliminary data.</text>
</comment>
<dbReference type="InterPro" id="IPR009057">
    <property type="entry name" value="Homeodomain-like_sf"/>
</dbReference>
<dbReference type="InterPro" id="IPR027417">
    <property type="entry name" value="P-loop_NTPase"/>
</dbReference>
<dbReference type="GO" id="GO:0006355">
    <property type="term" value="P:regulation of DNA-templated transcription"/>
    <property type="evidence" value="ECO:0007669"/>
    <property type="project" value="InterPro"/>
</dbReference>
<name>A0A1Y5FCY2_9BACT</name>
<dbReference type="InterPro" id="IPR029016">
    <property type="entry name" value="GAF-like_dom_sf"/>
</dbReference>
<dbReference type="PROSITE" id="PS50045">
    <property type="entry name" value="SIGMA54_INTERACT_4"/>
    <property type="match status" value="1"/>
</dbReference>
<evidence type="ECO:0000256" key="3">
    <source>
        <dbReference type="ARBA" id="ARBA00023015"/>
    </source>
</evidence>
<dbReference type="SUPFAM" id="SSF52540">
    <property type="entry name" value="P-loop containing nucleoside triphosphate hydrolases"/>
    <property type="match status" value="1"/>
</dbReference>
<dbReference type="InterPro" id="IPR009875">
    <property type="entry name" value="PilZ_domain"/>
</dbReference>
<dbReference type="Pfam" id="PF07238">
    <property type="entry name" value="PilZ"/>
    <property type="match status" value="1"/>
</dbReference>
<keyword evidence="3" id="KW-0805">Transcription regulation</keyword>
<evidence type="ECO:0000256" key="4">
    <source>
        <dbReference type="ARBA" id="ARBA00023125"/>
    </source>
</evidence>
<dbReference type="PRINTS" id="PR01590">
    <property type="entry name" value="HTHFIS"/>
</dbReference>
<dbReference type="PANTHER" id="PTHR32071">
    <property type="entry name" value="TRANSCRIPTIONAL REGULATORY PROTEIN"/>
    <property type="match status" value="1"/>
</dbReference>
<protein>
    <recommendedName>
        <fullName evidence="6">Sigma-54 factor interaction domain-containing protein</fullName>
    </recommendedName>
</protein>
<dbReference type="Proteomes" id="UP000196531">
    <property type="component" value="Unassembled WGS sequence"/>
</dbReference>
<dbReference type="Pfam" id="PF00158">
    <property type="entry name" value="Sigma54_activat"/>
    <property type="match status" value="1"/>
</dbReference>
<dbReference type="Pfam" id="PF01590">
    <property type="entry name" value="GAF"/>
    <property type="match status" value="1"/>
</dbReference>
<feature type="domain" description="Sigma-54 factor interaction" evidence="6">
    <location>
        <begin position="325"/>
        <end position="541"/>
    </location>
</feature>
<dbReference type="Gene3D" id="1.10.10.60">
    <property type="entry name" value="Homeodomain-like"/>
    <property type="match status" value="1"/>
</dbReference>
<evidence type="ECO:0000313" key="7">
    <source>
        <dbReference type="EMBL" id="OUR99993.1"/>
    </source>
</evidence>
<reference evidence="8" key="1">
    <citation type="journal article" date="2017" name="Proc. Natl. Acad. Sci. U.S.A.">
        <title>Simulation of Deepwater Horizon oil plume reveals substrate specialization within a complex community of hydrocarbon-degraders.</title>
        <authorList>
            <person name="Hu P."/>
            <person name="Dubinsky E.A."/>
            <person name="Probst A.J."/>
            <person name="Wang J."/>
            <person name="Sieber C.M.K."/>
            <person name="Tom L.M."/>
            <person name="Gardinali P."/>
            <person name="Banfield J.F."/>
            <person name="Atlas R.M."/>
            <person name="Andersen G.L."/>
        </authorList>
    </citation>
    <scope>NUCLEOTIDE SEQUENCE [LARGE SCALE GENOMIC DNA]</scope>
</reference>
<dbReference type="Gene3D" id="3.30.450.40">
    <property type="match status" value="1"/>
</dbReference>
<keyword evidence="4" id="KW-0238">DNA-binding</keyword>
<dbReference type="SUPFAM" id="SSF55781">
    <property type="entry name" value="GAF domain-like"/>
    <property type="match status" value="1"/>
</dbReference>
<sequence length="650" mass="73761">MLASFSEFKFYQSFRISVEDADDLRFLAESTDNCGKNSYIDDAKLVDISVTGLGFSTKNRISVGEEITVSLQFKRHHLDLTGRVVRAFSDAIEDEEIIYGLELDAERDLRKFLEHYVLSFSNDRLKDCLIDAALKEKYTKASEGFEMFSLLLSLFKDITFFGDKEGFLDTMLEEVVRILNAQRASIFLINPESNELEAIGALGVDKEKLKFDYRLGIAGSVFTTGVALNIDIQSDKSRFNDQFDKHFGYETKSIICHPIHNREDKIIGIIQILNKRNQDRFTVEDEKTMKVLSLVFSSVFHNYNPMSETSQIRRFSTPFDRKHALIGKSSHMASLRSAIIKTKDLDSPLLIHGEKGVGKQLFAKIIHHEGCRGLKGHEEIRCEEPSRDKLYKELWGDGVGECAFANVAGGTVVLHEICALDLEEQRKLLSVLNDRKVPGTVISIDARVIATSSKDIGELVDKGEFDKDLFEYISSAFIYMEPLRRRIEDVDLLVDFFLKIECKKQGLLLKNFSPKAMDKLKDYDWAGNITELRKCVERAVLYNPKAHIITEVALENNASPLLDISKKQRMFGNVPHVADYKLPLKDRVALIEREMIMSEIKRNNGNKSKAAKEMGISREALRKKLLQSRQVLDGLTVVAPVEVTEDKEAA</sequence>
<keyword evidence="2" id="KW-0067">ATP-binding</keyword>
<dbReference type="Gene3D" id="3.40.50.300">
    <property type="entry name" value="P-loop containing nucleotide triphosphate hydrolases"/>
    <property type="match status" value="1"/>
</dbReference>
<keyword evidence="1" id="KW-0547">Nucleotide-binding</keyword>
<gene>
    <name evidence="7" type="ORF">A9Q84_02880</name>
</gene>
<evidence type="ECO:0000256" key="2">
    <source>
        <dbReference type="ARBA" id="ARBA00022840"/>
    </source>
</evidence>
<dbReference type="Pfam" id="PF25601">
    <property type="entry name" value="AAA_lid_14"/>
    <property type="match status" value="1"/>
</dbReference>